<dbReference type="InterPro" id="IPR015860">
    <property type="entry name" value="ABC_transpr_TagH-like"/>
</dbReference>
<proteinExistence type="inferred from homology"/>
<evidence type="ECO:0000256" key="3">
    <source>
        <dbReference type="ARBA" id="ARBA00022741"/>
    </source>
</evidence>
<dbReference type="PANTHER" id="PTHR46743">
    <property type="entry name" value="TEICHOIC ACIDS EXPORT ATP-BINDING PROTEIN TAGH"/>
    <property type="match status" value="1"/>
</dbReference>
<dbReference type="PROSITE" id="PS50893">
    <property type="entry name" value="ABC_TRANSPORTER_2"/>
    <property type="match status" value="1"/>
</dbReference>
<dbReference type="InterPro" id="IPR050683">
    <property type="entry name" value="Bact_Polysacc_Export_ATP-bd"/>
</dbReference>
<dbReference type="CDD" id="cd03220">
    <property type="entry name" value="ABC_KpsT_Wzt"/>
    <property type="match status" value="1"/>
</dbReference>
<dbReference type="GO" id="GO:0005524">
    <property type="term" value="F:ATP binding"/>
    <property type="evidence" value="ECO:0007669"/>
    <property type="project" value="UniProtKB-KW"/>
</dbReference>
<comment type="caution">
    <text evidence="6">The sequence shown here is derived from an EMBL/GenBank/DDBJ whole genome shotgun (WGS) entry which is preliminary data.</text>
</comment>
<evidence type="ECO:0000256" key="4">
    <source>
        <dbReference type="ARBA" id="ARBA00022840"/>
    </source>
</evidence>
<dbReference type="Gene3D" id="2.70.50.60">
    <property type="entry name" value="abc- transporter (atp binding component) like domain"/>
    <property type="match status" value="1"/>
</dbReference>
<dbReference type="InterPro" id="IPR029439">
    <property type="entry name" value="Wzt_C"/>
</dbReference>
<gene>
    <name evidence="6" type="ORF">ACFSR8_14330</name>
</gene>
<dbReference type="RefSeq" id="WP_380293208.1">
    <property type="nucleotide sequence ID" value="NZ_JBHULY010000034.1"/>
</dbReference>
<dbReference type="PANTHER" id="PTHR46743:SF2">
    <property type="entry name" value="TEICHOIC ACIDS EXPORT ATP-BINDING PROTEIN TAGH"/>
    <property type="match status" value="1"/>
</dbReference>
<dbReference type="Gene3D" id="3.40.50.300">
    <property type="entry name" value="P-loop containing nucleotide triphosphate hydrolases"/>
    <property type="match status" value="1"/>
</dbReference>
<evidence type="ECO:0000259" key="5">
    <source>
        <dbReference type="PROSITE" id="PS50893"/>
    </source>
</evidence>
<dbReference type="InterPro" id="IPR027417">
    <property type="entry name" value="P-loop_NTPase"/>
</dbReference>
<keyword evidence="2" id="KW-0813">Transport</keyword>
<dbReference type="Pfam" id="PF14524">
    <property type="entry name" value="Wzt_C"/>
    <property type="match status" value="1"/>
</dbReference>
<evidence type="ECO:0000256" key="2">
    <source>
        <dbReference type="ARBA" id="ARBA00022448"/>
    </source>
</evidence>
<keyword evidence="7" id="KW-1185">Reference proteome</keyword>
<dbReference type="InterPro" id="IPR003439">
    <property type="entry name" value="ABC_transporter-like_ATP-bd"/>
</dbReference>
<keyword evidence="3" id="KW-0547">Nucleotide-binding</keyword>
<dbReference type="SMART" id="SM00382">
    <property type="entry name" value="AAA"/>
    <property type="match status" value="1"/>
</dbReference>
<comment type="similarity">
    <text evidence="1">Belongs to the ABC transporter superfamily.</text>
</comment>
<organism evidence="6 7">
    <name type="scientific">Hyunsoonleella rubra</name>
    <dbReference type="NCBI Taxonomy" id="1737062"/>
    <lineage>
        <taxon>Bacteria</taxon>
        <taxon>Pseudomonadati</taxon>
        <taxon>Bacteroidota</taxon>
        <taxon>Flavobacteriia</taxon>
        <taxon>Flavobacteriales</taxon>
        <taxon>Flavobacteriaceae</taxon>
    </lineage>
</organism>
<accession>A0ABW5TED2</accession>
<evidence type="ECO:0000256" key="1">
    <source>
        <dbReference type="ARBA" id="ARBA00005417"/>
    </source>
</evidence>
<dbReference type="SUPFAM" id="SSF52540">
    <property type="entry name" value="P-loop containing nucleoside triphosphate hydrolases"/>
    <property type="match status" value="1"/>
</dbReference>
<dbReference type="EMBL" id="JBHULY010000034">
    <property type="protein sequence ID" value="MFD2727397.1"/>
    <property type="molecule type" value="Genomic_DNA"/>
</dbReference>
<dbReference type="PROSITE" id="PS00211">
    <property type="entry name" value="ABC_TRANSPORTER_1"/>
    <property type="match status" value="1"/>
</dbReference>
<name>A0ABW5TED2_9FLAO</name>
<dbReference type="Proteomes" id="UP001597476">
    <property type="component" value="Unassembled WGS sequence"/>
</dbReference>
<dbReference type="InterPro" id="IPR003593">
    <property type="entry name" value="AAA+_ATPase"/>
</dbReference>
<protein>
    <submittedName>
        <fullName evidence="6">ABC transporter ATP-binding protein</fullName>
    </submittedName>
</protein>
<evidence type="ECO:0000313" key="7">
    <source>
        <dbReference type="Proteomes" id="UP001597476"/>
    </source>
</evidence>
<feature type="domain" description="ABC transporter" evidence="5">
    <location>
        <begin position="27"/>
        <end position="256"/>
    </location>
</feature>
<keyword evidence="4 6" id="KW-0067">ATP-binding</keyword>
<dbReference type="Pfam" id="PF00005">
    <property type="entry name" value="ABC_tran"/>
    <property type="match status" value="1"/>
</dbReference>
<sequence length="401" mass="44756">MKDNEVLVKVEGLSKKFCKDLKTSLWYGLKDLVSNIKGNKGERKLRSKEFWAVKDISFELRRGECLGLIGHNGAGKSTLLKILNGLINPDAGKVIMKGRVGALIELGAGFNPILSGRENIYNNGAVLGFTRKEIDDKVEDIIDFAEIREFIDMPVQNYSSGMKVRLGFAVAAQMEPDVLIIDEVLAVGDVRFKTKCFNAIEELTKKCAVIIVSHSMPQIARICTELILMNKGEIEVYEKQNLGPAIEGYYGIVGNNKTAEIGSGVVKIENILINRQSGKTFETNYNEPLSVIVQLSGNANIERVSIRLTFFDVEEKPVAQISSKNDQFDILSSDNFEVKIDLEHFFLNIGTYNLHLAVHEINDLNKEGEVLHIIRSVARIEVKGNSYYAHAPCLMKAEWSQ</sequence>
<reference evidence="7" key="1">
    <citation type="journal article" date="2019" name="Int. J. Syst. Evol. Microbiol.">
        <title>The Global Catalogue of Microorganisms (GCM) 10K type strain sequencing project: providing services to taxonomists for standard genome sequencing and annotation.</title>
        <authorList>
            <consortium name="The Broad Institute Genomics Platform"/>
            <consortium name="The Broad Institute Genome Sequencing Center for Infectious Disease"/>
            <person name="Wu L."/>
            <person name="Ma J."/>
        </authorList>
    </citation>
    <scope>NUCLEOTIDE SEQUENCE [LARGE SCALE GENOMIC DNA]</scope>
    <source>
        <strain evidence="7">KCTC 42398</strain>
    </source>
</reference>
<dbReference type="CDD" id="cd10147">
    <property type="entry name" value="Wzt_C-like"/>
    <property type="match status" value="1"/>
</dbReference>
<evidence type="ECO:0000313" key="6">
    <source>
        <dbReference type="EMBL" id="MFD2727397.1"/>
    </source>
</evidence>
<dbReference type="InterPro" id="IPR017871">
    <property type="entry name" value="ABC_transporter-like_CS"/>
</dbReference>